<dbReference type="EMBL" id="UYRT01079414">
    <property type="protein sequence ID" value="VDN20667.1"/>
    <property type="molecule type" value="Genomic_DNA"/>
</dbReference>
<evidence type="ECO:0000259" key="1">
    <source>
        <dbReference type="Pfam" id="PF04155"/>
    </source>
</evidence>
<dbReference type="Proteomes" id="UP000271098">
    <property type="component" value="Unassembled WGS sequence"/>
</dbReference>
<dbReference type="Pfam" id="PF04155">
    <property type="entry name" value="Ground-like"/>
    <property type="match status" value="1"/>
</dbReference>
<gene>
    <name evidence="2" type="ORF">GPUH_LOCUS12563</name>
</gene>
<protein>
    <submittedName>
        <fullName evidence="4">Ground-like domain-containing protein</fullName>
    </submittedName>
</protein>
<evidence type="ECO:0000313" key="2">
    <source>
        <dbReference type="EMBL" id="VDN20667.1"/>
    </source>
</evidence>
<proteinExistence type="predicted"/>
<accession>A0A183DV22</accession>
<organism evidence="4">
    <name type="scientific">Gongylonema pulchrum</name>
    <dbReference type="NCBI Taxonomy" id="637853"/>
    <lineage>
        <taxon>Eukaryota</taxon>
        <taxon>Metazoa</taxon>
        <taxon>Ecdysozoa</taxon>
        <taxon>Nematoda</taxon>
        <taxon>Chromadorea</taxon>
        <taxon>Rhabditida</taxon>
        <taxon>Spirurina</taxon>
        <taxon>Spiruromorpha</taxon>
        <taxon>Spiruroidea</taxon>
        <taxon>Gongylonematidae</taxon>
        <taxon>Gongylonema</taxon>
    </lineage>
</organism>
<dbReference type="WBParaSite" id="GPUH_0001257701-mRNA-1">
    <property type="protein sequence ID" value="GPUH_0001257701-mRNA-1"/>
    <property type="gene ID" value="GPUH_0001257701"/>
</dbReference>
<name>A0A183DV22_9BILA</name>
<sequence length="127" mass="13938">MPIPVPQPVPEIISQPMPIPINVQPPLMNTCCVGCPNPCSFRRKRDTPGMSSNSTVLKEDPVCNNTLLKKIMAKKITPDPSSSQKLIAEEAKSYNVLCATGDLSYAAYTDDFCQITKDNVVCYAFKN</sequence>
<dbReference type="OrthoDB" id="5867918at2759"/>
<reference evidence="2 3" key="2">
    <citation type="submission" date="2018-11" db="EMBL/GenBank/DDBJ databases">
        <authorList>
            <consortium name="Pathogen Informatics"/>
        </authorList>
    </citation>
    <scope>NUCLEOTIDE SEQUENCE [LARGE SCALE GENOMIC DNA]</scope>
</reference>
<evidence type="ECO:0000313" key="4">
    <source>
        <dbReference type="WBParaSite" id="GPUH_0001257701-mRNA-1"/>
    </source>
</evidence>
<evidence type="ECO:0000313" key="3">
    <source>
        <dbReference type="Proteomes" id="UP000271098"/>
    </source>
</evidence>
<dbReference type="AlphaFoldDB" id="A0A183DV22"/>
<dbReference type="InterPro" id="IPR007284">
    <property type="entry name" value="Ground-like_dom"/>
</dbReference>
<reference evidence="4" key="1">
    <citation type="submission" date="2016-06" db="UniProtKB">
        <authorList>
            <consortium name="WormBaseParasite"/>
        </authorList>
    </citation>
    <scope>IDENTIFICATION</scope>
</reference>
<keyword evidence="3" id="KW-1185">Reference proteome</keyword>
<feature type="domain" description="Ground-like" evidence="1">
    <location>
        <begin position="60"/>
        <end position="125"/>
    </location>
</feature>